<evidence type="ECO:0000313" key="2">
    <source>
        <dbReference type="Proteomes" id="UP000789920"/>
    </source>
</evidence>
<organism evidence="1 2">
    <name type="scientific">Racocetra persica</name>
    <dbReference type="NCBI Taxonomy" id="160502"/>
    <lineage>
        <taxon>Eukaryota</taxon>
        <taxon>Fungi</taxon>
        <taxon>Fungi incertae sedis</taxon>
        <taxon>Mucoromycota</taxon>
        <taxon>Glomeromycotina</taxon>
        <taxon>Glomeromycetes</taxon>
        <taxon>Diversisporales</taxon>
        <taxon>Gigasporaceae</taxon>
        <taxon>Racocetra</taxon>
    </lineage>
</organism>
<proteinExistence type="predicted"/>
<gene>
    <name evidence="1" type="ORF">RPERSI_LOCUS36649</name>
</gene>
<feature type="non-terminal residue" evidence="1">
    <location>
        <position position="50"/>
    </location>
</feature>
<accession>A0ACA9SZP8</accession>
<reference evidence="1" key="1">
    <citation type="submission" date="2021-06" db="EMBL/GenBank/DDBJ databases">
        <authorList>
            <person name="Kallberg Y."/>
            <person name="Tangrot J."/>
            <person name="Rosling A."/>
        </authorList>
    </citation>
    <scope>NUCLEOTIDE SEQUENCE</scope>
    <source>
        <strain evidence="1">MA461A</strain>
    </source>
</reference>
<comment type="caution">
    <text evidence="1">The sequence shown here is derived from an EMBL/GenBank/DDBJ whole genome shotgun (WGS) entry which is preliminary data.</text>
</comment>
<protein>
    <submittedName>
        <fullName evidence="1">24152_t:CDS:1</fullName>
    </submittedName>
</protein>
<dbReference type="Proteomes" id="UP000789920">
    <property type="component" value="Unassembled WGS sequence"/>
</dbReference>
<dbReference type="EMBL" id="CAJVQC010177137">
    <property type="protein sequence ID" value="CAG8851609.1"/>
    <property type="molecule type" value="Genomic_DNA"/>
</dbReference>
<name>A0ACA9SZP8_9GLOM</name>
<sequence>FSESDYEYVLPHREFSESDYEQALTYMDEDEARAEVSKLPSTQSGGSNKT</sequence>
<evidence type="ECO:0000313" key="1">
    <source>
        <dbReference type="EMBL" id="CAG8851609.1"/>
    </source>
</evidence>
<keyword evidence="2" id="KW-1185">Reference proteome</keyword>
<feature type="non-terminal residue" evidence="1">
    <location>
        <position position="1"/>
    </location>
</feature>